<feature type="domain" description="Nudix hydrolase" evidence="2">
    <location>
        <begin position="62"/>
        <end position="229"/>
    </location>
</feature>
<accession>A0A5C5FLK7</accession>
<dbReference type="Pfam" id="PF00293">
    <property type="entry name" value="NUDIX"/>
    <property type="match status" value="1"/>
</dbReference>
<feature type="compositionally biased region" description="Low complexity" evidence="1">
    <location>
        <begin position="220"/>
        <end position="232"/>
    </location>
</feature>
<gene>
    <name evidence="3" type="ORF">DMC30DRAFT_406495</name>
</gene>
<name>A0A5C5FLK7_9BASI</name>
<dbReference type="InterPro" id="IPR045121">
    <property type="entry name" value="CoAse"/>
</dbReference>
<dbReference type="Proteomes" id="UP000311382">
    <property type="component" value="Unassembled WGS sequence"/>
</dbReference>
<feature type="compositionally biased region" description="Basic and acidic residues" evidence="1">
    <location>
        <begin position="327"/>
        <end position="341"/>
    </location>
</feature>
<dbReference type="PROSITE" id="PS51462">
    <property type="entry name" value="NUDIX"/>
    <property type="match status" value="1"/>
</dbReference>
<protein>
    <recommendedName>
        <fullName evidence="2">Nudix hydrolase domain-containing protein</fullName>
    </recommendedName>
</protein>
<dbReference type="InterPro" id="IPR015797">
    <property type="entry name" value="NUDIX_hydrolase-like_dom_sf"/>
</dbReference>
<dbReference type="Gene3D" id="3.90.79.10">
    <property type="entry name" value="Nucleoside Triphosphate Pyrophosphohydrolase"/>
    <property type="match status" value="1"/>
</dbReference>
<dbReference type="GO" id="GO:0010945">
    <property type="term" value="F:coenzyme A diphosphatase activity"/>
    <property type="evidence" value="ECO:0007669"/>
    <property type="project" value="InterPro"/>
</dbReference>
<dbReference type="AlphaFoldDB" id="A0A5C5FLK7"/>
<dbReference type="OrthoDB" id="10260614at2759"/>
<proteinExistence type="predicted"/>
<feature type="compositionally biased region" description="Pro residues" evidence="1">
    <location>
        <begin position="246"/>
        <end position="255"/>
    </location>
</feature>
<keyword evidence="4" id="KW-1185">Reference proteome</keyword>
<dbReference type="GO" id="GO:0015938">
    <property type="term" value="P:coenzyme A catabolic process"/>
    <property type="evidence" value="ECO:0007669"/>
    <property type="project" value="TreeGrafter"/>
</dbReference>
<evidence type="ECO:0000313" key="3">
    <source>
        <dbReference type="EMBL" id="TNY17209.1"/>
    </source>
</evidence>
<comment type="caution">
    <text evidence="3">The sequence shown here is derived from an EMBL/GenBank/DDBJ whole genome shotgun (WGS) entry which is preliminary data.</text>
</comment>
<dbReference type="CDD" id="cd03426">
    <property type="entry name" value="NUDIX_CoAse_Nudt7"/>
    <property type="match status" value="1"/>
</dbReference>
<dbReference type="EMBL" id="SOZI01000229">
    <property type="protein sequence ID" value="TNY17209.1"/>
    <property type="molecule type" value="Genomic_DNA"/>
</dbReference>
<organism evidence="3 4">
    <name type="scientific">Rhodotorula diobovata</name>
    <dbReference type="NCBI Taxonomy" id="5288"/>
    <lineage>
        <taxon>Eukaryota</taxon>
        <taxon>Fungi</taxon>
        <taxon>Dikarya</taxon>
        <taxon>Basidiomycota</taxon>
        <taxon>Pucciniomycotina</taxon>
        <taxon>Microbotryomycetes</taxon>
        <taxon>Sporidiobolales</taxon>
        <taxon>Sporidiobolaceae</taxon>
        <taxon>Rhodotorula</taxon>
    </lineage>
</organism>
<evidence type="ECO:0000256" key="1">
    <source>
        <dbReference type="SAM" id="MobiDB-lite"/>
    </source>
</evidence>
<dbReference type="SUPFAM" id="SSF55811">
    <property type="entry name" value="Nudix"/>
    <property type="match status" value="1"/>
</dbReference>
<dbReference type="STRING" id="5288.A0A5C5FLK7"/>
<reference evidence="3 4" key="1">
    <citation type="submission" date="2019-03" db="EMBL/GenBank/DDBJ databases">
        <title>Rhodosporidium diobovatum UCD-FST 08-225 genome sequencing, assembly, and annotation.</title>
        <authorList>
            <person name="Fakankun I.U."/>
            <person name="Fristensky B."/>
            <person name="Levin D.B."/>
        </authorList>
    </citation>
    <scope>NUCLEOTIDE SEQUENCE [LARGE SCALE GENOMIC DNA]</scope>
    <source>
        <strain evidence="3 4">UCD-FST 08-225</strain>
    </source>
</reference>
<dbReference type="PANTHER" id="PTHR12992:SF45">
    <property type="entry name" value="NUDIX HYDROLASE DOMAIN-CONTAINING PROTEIN"/>
    <property type="match status" value="1"/>
</dbReference>
<sequence length="372" mass="39254">MSATPVDVDGSAPLLPCEPSLEALEHALETILTDATPATKDSLRRLASYRTGLPFAQLDFPKNKLAAVLVLLHLNPLGELSVTLTTRSSRLRSHPGETALPGGRWEEGDGEGGVWTAYREAHEEIGLPLPSRESVFHAESSSSSPLPPPPASHLLHLTTLPPFTSRTLLVVLPVVALLVKPAATAASTYLPRVLRPNPDEVAAVFHLPLQAFLLRASSPPAVPAPASSSPSSDARRRTRSSTAPRSAPPPPPPPGTESLSHSFADFTWLLERPYRLHSFSSAVPGVTPSAVTGLTADIVVRCAMVAESGRLGLEEGEGGEGEEEDGKWEGLREPGFEREAEGQLGWEETVRVALGLEGRQGLGGRVGAGAGA</sequence>
<feature type="region of interest" description="Disordered" evidence="1">
    <location>
        <begin position="313"/>
        <end position="343"/>
    </location>
</feature>
<feature type="compositionally biased region" description="Acidic residues" evidence="1">
    <location>
        <begin position="314"/>
        <end position="326"/>
    </location>
</feature>
<dbReference type="InterPro" id="IPR000086">
    <property type="entry name" value="NUDIX_hydrolase_dom"/>
</dbReference>
<evidence type="ECO:0000259" key="2">
    <source>
        <dbReference type="PROSITE" id="PS51462"/>
    </source>
</evidence>
<dbReference type="PANTHER" id="PTHR12992">
    <property type="entry name" value="NUDIX HYDROLASE"/>
    <property type="match status" value="1"/>
</dbReference>
<evidence type="ECO:0000313" key="4">
    <source>
        <dbReference type="Proteomes" id="UP000311382"/>
    </source>
</evidence>
<feature type="region of interest" description="Disordered" evidence="1">
    <location>
        <begin position="220"/>
        <end position="260"/>
    </location>
</feature>